<dbReference type="InterPro" id="IPR036388">
    <property type="entry name" value="WH-like_DNA-bd_sf"/>
</dbReference>
<dbReference type="PROSITE" id="PS50043">
    <property type="entry name" value="HTH_LUXR_2"/>
    <property type="match status" value="1"/>
</dbReference>
<dbReference type="Gene3D" id="1.10.10.10">
    <property type="entry name" value="Winged helix-like DNA-binding domain superfamily/Winged helix DNA-binding domain"/>
    <property type="match status" value="1"/>
</dbReference>
<dbReference type="RefSeq" id="WP_274188012.1">
    <property type="nucleotide sequence ID" value="NZ_BAABHN010000051.1"/>
</dbReference>
<dbReference type="InterPro" id="IPR029016">
    <property type="entry name" value="GAF-like_dom_sf"/>
</dbReference>
<evidence type="ECO:0000313" key="6">
    <source>
        <dbReference type="Proteomes" id="UP001595909"/>
    </source>
</evidence>
<accession>A0ABV9RNF6</accession>
<dbReference type="PRINTS" id="PR00038">
    <property type="entry name" value="HTHLUXR"/>
</dbReference>
<dbReference type="EMBL" id="JBHSIM010000051">
    <property type="protein sequence ID" value="MFC4835711.1"/>
    <property type="molecule type" value="Genomic_DNA"/>
</dbReference>
<dbReference type="Pfam" id="PF00196">
    <property type="entry name" value="GerE"/>
    <property type="match status" value="1"/>
</dbReference>
<name>A0ABV9RNF6_9PSEU</name>
<keyword evidence="3" id="KW-0804">Transcription</keyword>
<evidence type="ECO:0000313" key="5">
    <source>
        <dbReference type="EMBL" id="MFC4835711.1"/>
    </source>
</evidence>
<evidence type="ECO:0000256" key="2">
    <source>
        <dbReference type="ARBA" id="ARBA00023125"/>
    </source>
</evidence>
<evidence type="ECO:0000256" key="3">
    <source>
        <dbReference type="ARBA" id="ARBA00023163"/>
    </source>
</evidence>
<dbReference type="SUPFAM" id="SSF46894">
    <property type="entry name" value="C-terminal effector domain of the bipartite response regulators"/>
    <property type="match status" value="1"/>
</dbReference>
<keyword evidence="2" id="KW-0238">DNA-binding</keyword>
<feature type="domain" description="HTH luxR-type" evidence="4">
    <location>
        <begin position="288"/>
        <end position="353"/>
    </location>
</feature>
<dbReference type="CDD" id="cd06170">
    <property type="entry name" value="LuxR_C_like"/>
    <property type="match status" value="1"/>
</dbReference>
<dbReference type="SMART" id="SM00421">
    <property type="entry name" value="HTH_LUXR"/>
    <property type="match status" value="1"/>
</dbReference>
<reference evidence="6" key="1">
    <citation type="journal article" date="2019" name="Int. J. Syst. Evol. Microbiol.">
        <title>The Global Catalogue of Microorganisms (GCM) 10K type strain sequencing project: providing services to taxonomists for standard genome sequencing and annotation.</title>
        <authorList>
            <consortium name="The Broad Institute Genomics Platform"/>
            <consortium name="The Broad Institute Genome Sequencing Center for Infectious Disease"/>
            <person name="Wu L."/>
            <person name="Ma J."/>
        </authorList>
    </citation>
    <scope>NUCLEOTIDE SEQUENCE [LARGE SCALE GENOMIC DNA]</scope>
    <source>
        <strain evidence="6">CCUG 50347</strain>
    </source>
</reference>
<sequence>MRAERVRDQIDGLAAAGLDWTTFGAAAIETLRRALPFSAACLATLDPANELVTATVKWGDVDDDHDLQWSYYEYEVDDVYDFRAVTRRPGAVTALGTETGGDLARSRRWAEMFSPLWDYSDELRAGLAADGATWGGIALFHQGGRTFTPAEQEFVSSVAGGFARGLRAGLVAGAVDLAAAGDGDGPAVLVVGADDEVVSANAGAEARISELGGGTLGEAPLPQIVCAIVGAARRRALDPTAPPPRARLRSRSGRWLVAHASPLVGRGDRGTDVVVTLEDARPPEVIPLIVASYGLTDRERDVVGLVLAGVDTADVAQRLHLSAYTVQDHLKKIFAKVGVRSRRELVARIYTDHYVPRLVGGGGLAPSGWFAG</sequence>
<proteinExistence type="predicted"/>
<protein>
    <submittedName>
        <fullName evidence="5">Response regulator transcription factor</fullName>
    </submittedName>
</protein>
<organism evidence="5 6">
    <name type="scientific">Actinomycetospora chibensis</name>
    <dbReference type="NCBI Taxonomy" id="663606"/>
    <lineage>
        <taxon>Bacteria</taxon>
        <taxon>Bacillati</taxon>
        <taxon>Actinomycetota</taxon>
        <taxon>Actinomycetes</taxon>
        <taxon>Pseudonocardiales</taxon>
        <taxon>Pseudonocardiaceae</taxon>
        <taxon>Actinomycetospora</taxon>
    </lineage>
</organism>
<gene>
    <name evidence="5" type="ORF">ACFPEL_25100</name>
</gene>
<keyword evidence="1" id="KW-0805">Transcription regulation</keyword>
<dbReference type="PANTHER" id="PTHR44688">
    <property type="entry name" value="DNA-BINDING TRANSCRIPTIONAL ACTIVATOR DEVR_DOSR"/>
    <property type="match status" value="1"/>
</dbReference>
<dbReference type="InterPro" id="IPR016032">
    <property type="entry name" value="Sig_transdc_resp-reg_C-effctor"/>
</dbReference>
<dbReference type="Proteomes" id="UP001595909">
    <property type="component" value="Unassembled WGS sequence"/>
</dbReference>
<keyword evidence="6" id="KW-1185">Reference proteome</keyword>
<evidence type="ECO:0000259" key="4">
    <source>
        <dbReference type="PROSITE" id="PS50043"/>
    </source>
</evidence>
<dbReference type="PANTHER" id="PTHR44688:SF16">
    <property type="entry name" value="DNA-BINDING TRANSCRIPTIONAL ACTIVATOR DEVR_DOSR"/>
    <property type="match status" value="1"/>
</dbReference>
<dbReference type="SUPFAM" id="SSF55781">
    <property type="entry name" value="GAF domain-like"/>
    <property type="match status" value="1"/>
</dbReference>
<dbReference type="Gene3D" id="3.30.450.40">
    <property type="match status" value="1"/>
</dbReference>
<comment type="caution">
    <text evidence="5">The sequence shown here is derived from an EMBL/GenBank/DDBJ whole genome shotgun (WGS) entry which is preliminary data.</text>
</comment>
<dbReference type="InterPro" id="IPR000792">
    <property type="entry name" value="Tscrpt_reg_LuxR_C"/>
</dbReference>
<evidence type="ECO:0000256" key="1">
    <source>
        <dbReference type="ARBA" id="ARBA00023015"/>
    </source>
</evidence>